<dbReference type="InterPro" id="IPR004441">
    <property type="entry name" value="rRNA_MeTrfase_TrmH"/>
</dbReference>
<dbReference type="InterPro" id="IPR001537">
    <property type="entry name" value="SpoU_MeTrfase"/>
</dbReference>
<dbReference type="InterPro" id="IPR013123">
    <property type="entry name" value="SpoU_subst-bd"/>
</dbReference>
<evidence type="ECO:0000256" key="2">
    <source>
        <dbReference type="ARBA" id="ARBA00022603"/>
    </source>
</evidence>
<dbReference type="RefSeq" id="WP_044284028.1">
    <property type="nucleotide sequence ID" value="NZ_JFAD01000012.1"/>
</dbReference>
<dbReference type="CDD" id="cd18103">
    <property type="entry name" value="SpoU-like_RlmB"/>
    <property type="match status" value="1"/>
</dbReference>
<sequence>MLKYICGKNSVIEAIKNGFVFKQIYCLKQPDSPIFLNQKVQIVNKDFLDKLVFANHQGFVGVVENFKFFEIDVLNKDRPEIVLILDHIHDQNNLGNIIRTANCFGIKHIILPKKRAAKLNETTFKVASGGFIGIKFILVNSIVAAINKLKKIGFWIYATDLSEKSKKINEIQFNFPCAVIVGNEATGIKKSSLYASDESFFIPMEGKIDSLNVTVATGIILFYLKNKQK</sequence>
<dbReference type="SMART" id="SM00967">
    <property type="entry name" value="SpoU_sub_bind"/>
    <property type="match status" value="1"/>
</dbReference>
<gene>
    <name evidence="5" type="ORF">MOVI_1730</name>
</gene>
<dbReference type="PANTHER" id="PTHR46429">
    <property type="entry name" value="23S RRNA (GUANOSINE-2'-O-)-METHYLTRANSFERASE RLMB"/>
    <property type="match status" value="1"/>
</dbReference>
<dbReference type="Proteomes" id="UP000020977">
    <property type="component" value="Unassembled WGS sequence"/>
</dbReference>
<comment type="caution">
    <text evidence="5">The sequence shown here is derived from an EMBL/GenBank/DDBJ whole genome shotgun (WGS) entry which is preliminary data.</text>
</comment>
<keyword evidence="3 5" id="KW-0808">Transferase</keyword>
<reference evidence="5 6" key="1">
    <citation type="submission" date="2014-03" db="EMBL/GenBank/DDBJ databases">
        <title>Genome sequence of Mycoplasma ovipneumoniae strain 14811.</title>
        <authorList>
            <person name="Sirand-Pugnet P."/>
            <person name="Breton M."/>
            <person name="Dordet-Frisoni E."/>
            <person name="Baranowski E."/>
            <person name="Barre A."/>
            <person name="Couture C."/>
            <person name="Dupuy V."/>
            <person name="Gaurivaud P."/>
            <person name="Jacob D."/>
            <person name="Lemaitre C."/>
            <person name="Manso-Silvan L."/>
            <person name="Nikolski M."/>
            <person name="Nouvel L.-X."/>
            <person name="Poumarat F."/>
            <person name="Tardy F."/>
            <person name="Thebault P."/>
            <person name="Theil S."/>
            <person name="Citti C."/>
            <person name="Thiaucourt F."/>
            <person name="Blanchard A."/>
        </authorList>
    </citation>
    <scope>NUCLEOTIDE SEQUENCE [LARGE SCALE GENOMIC DNA]</scope>
    <source>
        <strain evidence="5 6">14811</strain>
    </source>
</reference>
<dbReference type="STRING" id="1188239.MOVI_1730"/>
<dbReference type="PATRIC" id="fig|1188239.3.peg.448"/>
<dbReference type="InterPro" id="IPR029064">
    <property type="entry name" value="Ribosomal_eL30-like_sf"/>
</dbReference>
<organism evidence="5 6">
    <name type="scientific">Mesomycoplasma ovipneumoniae 14811</name>
    <dbReference type="NCBI Taxonomy" id="1188239"/>
    <lineage>
        <taxon>Bacteria</taxon>
        <taxon>Bacillati</taxon>
        <taxon>Mycoplasmatota</taxon>
        <taxon>Mycoplasmoidales</taxon>
        <taxon>Metamycoplasmataceae</taxon>
        <taxon>Mesomycoplasma</taxon>
    </lineage>
</organism>
<dbReference type="NCBIfam" id="TIGR00186">
    <property type="entry name" value="rRNA_methyl_3"/>
    <property type="match status" value="1"/>
</dbReference>
<evidence type="ECO:0000256" key="1">
    <source>
        <dbReference type="ARBA" id="ARBA00007228"/>
    </source>
</evidence>
<dbReference type="GO" id="GO:0032259">
    <property type="term" value="P:methylation"/>
    <property type="evidence" value="ECO:0007669"/>
    <property type="project" value="UniProtKB-KW"/>
</dbReference>
<keyword evidence="2 5" id="KW-0489">Methyltransferase</keyword>
<feature type="domain" description="RNA 2-O ribose methyltransferase substrate binding" evidence="4">
    <location>
        <begin position="4"/>
        <end position="69"/>
    </location>
</feature>
<dbReference type="Pfam" id="PF08032">
    <property type="entry name" value="SpoU_sub_bind"/>
    <property type="match status" value="1"/>
</dbReference>
<dbReference type="SUPFAM" id="SSF75217">
    <property type="entry name" value="alpha/beta knot"/>
    <property type="match status" value="1"/>
</dbReference>
<dbReference type="SUPFAM" id="SSF55315">
    <property type="entry name" value="L30e-like"/>
    <property type="match status" value="1"/>
</dbReference>
<dbReference type="GO" id="GO:0003723">
    <property type="term" value="F:RNA binding"/>
    <property type="evidence" value="ECO:0007669"/>
    <property type="project" value="InterPro"/>
</dbReference>
<name>A0A014KWC2_9BACT</name>
<dbReference type="Pfam" id="PF00588">
    <property type="entry name" value="SpoU_methylase"/>
    <property type="match status" value="1"/>
</dbReference>
<dbReference type="AlphaFoldDB" id="A0A014KWC2"/>
<evidence type="ECO:0000259" key="4">
    <source>
        <dbReference type="SMART" id="SM00967"/>
    </source>
</evidence>
<evidence type="ECO:0000313" key="5">
    <source>
        <dbReference type="EMBL" id="EXU61301.1"/>
    </source>
</evidence>
<dbReference type="GO" id="GO:0005829">
    <property type="term" value="C:cytosol"/>
    <property type="evidence" value="ECO:0007669"/>
    <property type="project" value="TreeGrafter"/>
</dbReference>
<dbReference type="InterPro" id="IPR029026">
    <property type="entry name" value="tRNA_m1G_MTases_N"/>
</dbReference>
<proteinExistence type="inferred from homology"/>
<dbReference type="GO" id="GO:0006396">
    <property type="term" value="P:RNA processing"/>
    <property type="evidence" value="ECO:0007669"/>
    <property type="project" value="InterPro"/>
</dbReference>
<accession>A0A014KWC2</accession>
<dbReference type="EMBL" id="JFAD01000012">
    <property type="protein sequence ID" value="EXU61301.1"/>
    <property type="molecule type" value="Genomic_DNA"/>
</dbReference>
<evidence type="ECO:0000313" key="6">
    <source>
        <dbReference type="Proteomes" id="UP000020977"/>
    </source>
</evidence>
<dbReference type="GO" id="GO:0008173">
    <property type="term" value="F:RNA methyltransferase activity"/>
    <property type="evidence" value="ECO:0007669"/>
    <property type="project" value="InterPro"/>
</dbReference>
<comment type="similarity">
    <text evidence="1">Belongs to the class IV-like SAM-binding methyltransferase superfamily. RNA methyltransferase TrmH family.</text>
</comment>
<dbReference type="PANTHER" id="PTHR46429:SF1">
    <property type="entry name" value="23S RRNA (GUANOSINE-2'-O-)-METHYLTRANSFERASE RLMB"/>
    <property type="match status" value="1"/>
</dbReference>
<protein>
    <submittedName>
        <fullName evidence="5">tRNA/rRNA methyltransferase</fullName>
    </submittedName>
</protein>
<dbReference type="eggNOG" id="COG0566">
    <property type="taxonomic scope" value="Bacteria"/>
</dbReference>
<dbReference type="Gene3D" id="3.40.1280.10">
    <property type="match status" value="1"/>
</dbReference>
<dbReference type="InterPro" id="IPR029028">
    <property type="entry name" value="Alpha/beta_knot_MTases"/>
</dbReference>
<evidence type="ECO:0000256" key="3">
    <source>
        <dbReference type="ARBA" id="ARBA00022679"/>
    </source>
</evidence>